<dbReference type="InterPro" id="IPR057251">
    <property type="entry name" value="FP_C"/>
</dbReference>
<dbReference type="PROSITE" id="PS50865">
    <property type="entry name" value="ZF_MYND_2"/>
    <property type="match status" value="1"/>
</dbReference>
<accession>A0A336LSS1</accession>
<dbReference type="Pfam" id="PF00856">
    <property type="entry name" value="SET"/>
    <property type="match status" value="1"/>
</dbReference>
<evidence type="ECO:0000313" key="10">
    <source>
        <dbReference type="EMBL" id="SSX21072.1"/>
    </source>
</evidence>
<dbReference type="PANTHER" id="PTHR47111">
    <property type="entry name" value="BCDNA.LD29892"/>
    <property type="match status" value="1"/>
</dbReference>
<dbReference type="SUPFAM" id="SSF48452">
    <property type="entry name" value="TPR-like"/>
    <property type="match status" value="1"/>
</dbReference>
<dbReference type="InterPro" id="IPR046341">
    <property type="entry name" value="SET_dom_sf"/>
</dbReference>
<feature type="domain" description="SET" evidence="7">
    <location>
        <begin position="440"/>
        <end position="718"/>
    </location>
</feature>
<dbReference type="InterPro" id="IPR002893">
    <property type="entry name" value="Znf_MYND"/>
</dbReference>
<dbReference type="Gene3D" id="2.170.270.10">
    <property type="entry name" value="SET domain"/>
    <property type="match status" value="1"/>
</dbReference>
<evidence type="ECO:0000256" key="5">
    <source>
        <dbReference type="PROSITE-ProRule" id="PRU00339"/>
    </source>
</evidence>
<evidence type="ECO:0000256" key="4">
    <source>
        <dbReference type="PROSITE-ProRule" id="PRU00134"/>
    </source>
</evidence>
<dbReference type="GO" id="GO:0008276">
    <property type="term" value="F:protein methyltransferase activity"/>
    <property type="evidence" value="ECO:0007669"/>
    <property type="project" value="UniProtKB-ARBA"/>
</dbReference>
<protein>
    <submittedName>
        <fullName evidence="10">CSON003654 protein</fullName>
    </submittedName>
</protein>
<dbReference type="GO" id="GO:0008170">
    <property type="term" value="F:N-methyltransferase activity"/>
    <property type="evidence" value="ECO:0007669"/>
    <property type="project" value="UniProtKB-ARBA"/>
</dbReference>
<evidence type="ECO:0000256" key="1">
    <source>
        <dbReference type="ARBA" id="ARBA00022723"/>
    </source>
</evidence>
<dbReference type="Pfam" id="PF01753">
    <property type="entry name" value="zf-MYND"/>
    <property type="match status" value="1"/>
</dbReference>
<dbReference type="InterPro" id="IPR011990">
    <property type="entry name" value="TPR-like_helical_dom_sf"/>
</dbReference>
<evidence type="ECO:0000256" key="3">
    <source>
        <dbReference type="ARBA" id="ARBA00022833"/>
    </source>
</evidence>
<dbReference type="EMBL" id="UFQS01000169">
    <property type="protein sequence ID" value="SSX00692.1"/>
    <property type="molecule type" value="Genomic_DNA"/>
</dbReference>
<evidence type="ECO:0000313" key="9">
    <source>
        <dbReference type="EMBL" id="SSX00692.1"/>
    </source>
</evidence>
<keyword evidence="1" id="KW-0479">Metal-binding</keyword>
<dbReference type="PANTHER" id="PTHR47111:SF1">
    <property type="entry name" value="SET AND MYND DOMAIN-CONTAINING PROTEIN 4"/>
    <property type="match status" value="1"/>
</dbReference>
<dbReference type="AlphaFoldDB" id="A0A336LSS1"/>
<evidence type="ECO:0000256" key="6">
    <source>
        <dbReference type="SAM" id="Coils"/>
    </source>
</evidence>
<keyword evidence="3" id="KW-0862">Zinc</keyword>
<evidence type="ECO:0000256" key="2">
    <source>
        <dbReference type="ARBA" id="ARBA00022771"/>
    </source>
</evidence>
<gene>
    <name evidence="10" type="primary">CSON003654</name>
</gene>
<dbReference type="SUPFAM" id="SSF82199">
    <property type="entry name" value="SET domain"/>
    <property type="match status" value="1"/>
</dbReference>
<keyword evidence="6" id="KW-0175">Coiled coil</keyword>
<dbReference type="OMA" id="PEWENDF"/>
<reference evidence="9" key="1">
    <citation type="submission" date="2018-04" db="EMBL/GenBank/DDBJ databases">
        <authorList>
            <person name="Go L.Y."/>
            <person name="Mitchell J.A."/>
        </authorList>
    </citation>
    <scope>NUCLEOTIDE SEQUENCE</scope>
    <source>
        <tissue evidence="9">Whole organism</tissue>
    </source>
</reference>
<reference evidence="10" key="2">
    <citation type="submission" date="2018-07" db="EMBL/GenBank/DDBJ databases">
        <authorList>
            <person name="Quirk P.G."/>
            <person name="Krulwich T.A."/>
        </authorList>
    </citation>
    <scope>NUCLEOTIDE SEQUENCE</scope>
</reference>
<dbReference type="Gene3D" id="6.10.140.2220">
    <property type="match status" value="1"/>
</dbReference>
<keyword evidence="2 4" id="KW-0863">Zinc-finger</keyword>
<evidence type="ECO:0000259" key="8">
    <source>
        <dbReference type="PROSITE" id="PS50865"/>
    </source>
</evidence>
<evidence type="ECO:0000259" key="7">
    <source>
        <dbReference type="PROSITE" id="PS50280"/>
    </source>
</evidence>
<dbReference type="VEuPathDB" id="VectorBase:CSON003654"/>
<proteinExistence type="predicted"/>
<feature type="domain" description="MYND-type" evidence="8">
    <location>
        <begin position="490"/>
        <end position="530"/>
    </location>
</feature>
<dbReference type="GO" id="GO:0008270">
    <property type="term" value="F:zinc ion binding"/>
    <property type="evidence" value="ECO:0007669"/>
    <property type="project" value="UniProtKB-KW"/>
</dbReference>
<dbReference type="Pfam" id="PF25298">
    <property type="entry name" value="Baculo_FP_2nd"/>
    <property type="match status" value="1"/>
</dbReference>
<dbReference type="InterPro" id="IPR019734">
    <property type="entry name" value="TPR_rpt"/>
</dbReference>
<keyword evidence="5" id="KW-0802">TPR repeat</keyword>
<dbReference type="Gene3D" id="1.25.40.10">
    <property type="entry name" value="Tetratricopeptide repeat domain"/>
    <property type="match status" value="1"/>
</dbReference>
<sequence length="832" mass="96674">MIEKMDVFTQKFVGMEELLRKENASLKELLIKSEKKYHEVDNKVNVLSRQVNRLQQSIISRNIIIKGVPEKETNKEDLKAAIVNICDKLRVDINPEFVDCYRIGRNKNNSSRPIILSLYSNELKSRIIQSKRVTNLTCADIVTEKCSTWGTAEQSIYIDEHLTRENHMLYMYARKLKQVGYKFIWTRNGNILVKFDEKSNTNLVETMEQINSLENDVKPKKRVVKKGSEVTFGDEIAVLCESDLDNNVETEDQRVKMQDDQKWSNFGEIKTKIEKLPLPSKFQLLKNNADKIRMSYDLLKEKKLLPTESIVNSFKSDEISLESRNLGNSYFKVKDYVNALKYYNRSLCFAPVASENLAIAFANRSAVYLNIGFYKFCLDNIETALKGNYPCKMIQKLEQRKKECLAKMKNKRDNYTKVMDEKRDIKLSYKPNSKIPFMIEGLEYACTEKYGRHIISNRELFPGDVILIEHPFVKSLICENLPEGPEFSRCLNCLKTEYFNLIPCQFCTRAMFCSEICKNEAWENFHKFECKLMYANIDFLQLRATLMAVSSLKDFRRINQDGSFTIFDPDYQYNLMEHQLLALLSCAKYAPTMNDEEDFVLCNMSALIWHLLKSSDEFSSMLTNPEWENDFLSILFDFGAVSQFYSHSLLAIAKTPELKEEMDGKFSPQKYGTGLLPISSLMNHSCAPNVTRMGNDNQVVIVVRRHIAPGDQLFDSYGPHHLNQPLINRQIQLKSKYLFDCTCDACKNDYNLLNNLEMEDMIEFLPLCAGIMKIMEYDKVWAEKAFPLTRKFLRKFDEKYPAYEVCASQMIMIHSINVLMIKTPLELQMKAE</sequence>
<dbReference type="GO" id="GO:0008757">
    <property type="term" value="F:S-adenosylmethionine-dependent methyltransferase activity"/>
    <property type="evidence" value="ECO:0007669"/>
    <property type="project" value="UniProtKB-ARBA"/>
</dbReference>
<dbReference type="PROSITE" id="PS50280">
    <property type="entry name" value="SET"/>
    <property type="match status" value="1"/>
</dbReference>
<dbReference type="InterPro" id="IPR001214">
    <property type="entry name" value="SET_dom"/>
</dbReference>
<name>A0A336LSS1_CULSO</name>
<dbReference type="EMBL" id="UFQT01000169">
    <property type="protein sequence ID" value="SSX21072.1"/>
    <property type="molecule type" value="Genomic_DNA"/>
</dbReference>
<feature type="repeat" description="TPR" evidence="5">
    <location>
        <begin position="320"/>
        <end position="353"/>
    </location>
</feature>
<dbReference type="SUPFAM" id="SSF144232">
    <property type="entry name" value="HIT/MYND zinc finger-like"/>
    <property type="match status" value="1"/>
</dbReference>
<organism evidence="10">
    <name type="scientific">Culicoides sonorensis</name>
    <name type="common">Biting midge</name>
    <dbReference type="NCBI Taxonomy" id="179676"/>
    <lineage>
        <taxon>Eukaryota</taxon>
        <taxon>Metazoa</taxon>
        <taxon>Ecdysozoa</taxon>
        <taxon>Arthropoda</taxon>
        <taxon>Hexapoda</taxon>
        <taxon>Insecta</taxon>
        <taxon>Pterygota</taxon>
        <taxon>Neoptera</taxon>
        <taxon>Endopterygota</taxon>
        <taxon>Diptera</taxon>
        <taxon>Nematocera</taxon>
        <taxon>Chironomoidea</taxon>
        <taxon>Ceratopogonidae</taxon>
        <taxon>Ceratopogoninae</taxon>
        <taxon>Culicoides</taxon>
        <taxon>Monoculicoides</taxon>
    </lineage>
</organism>
<feature type="coiled-coil region" evidence="6">
    <location>
        <begin position="16"/>
        <end position="57"/>
    </location>
</feature>
<dbReference type="PROSITE" id="PS50005">
    <property type="entry name" value="TPR"/>
    <property type="match status" value="1"/>
</dbReference>
<dbReference type="Gene3D" id="1.10.220.160">
    <property type="match status" value="1"/>
</dbReference>
<dbReference type="PROSITE" id="PS01360">
    <property type="entry name" value="ZF_MYND_1"/>
    <property type="match status" value="1"/>
</dbReference>